<feature type="domain" description="Aromatic amino acid beta-eliminating lyase/threonine aldolase" evidence="5">
    <location>
        <begin position="7"/>
        <end position="295"/>
    </location>
</feature>
<dbReference type="Gene3D" id="3.90.1150.10">
    <property type="entry name" value="Aspartate Aminotransferase, domain 1"/>
    <property type="match status" value="1"/>
</dbReference>
<dbReference type="GO" id="GO:0006545">
    <property type="term" value="P:glycine biosynthetic process"/>
    <property type="evidence" value="ECO:0007669"/>
    <property type="project" value="TreeGrafter"/>
</dbReference>
<evidence type="ECO:0000256" key="2">
    <source>
        <dbReference type="ARBA" id="ARBA00006966"/>
    </source>
</evidence>
<organism evidence="6">
    <name type="scientific">Brassica cretica</name>
    <name type="common">Mustard</name>
    <dbReference type="NCBI Taxonomy" id="69181"/>
    <lineage>
        <taxon>Eukaryota</taxon>
        <taxon>Viridiplantae</taxon>
        <taxon>Streptophyta</taxon>
        <taxon>Embryophyta</taxon>
        <taxon>Tracheophyta</taxon>
        <taxon>Spermatophyta</taxon>
        <taxon>Magnoliopsida</taxon>
        <taxon>eudicotyledons</taxon>
        <taxon>Gunneridae</taxon>
        <taxon>Pentapetalae</taxon>
        <taxon>rosids</taxon>
        <taxon>malvids</taxon>
        <taxon>Brassicales</taxon>
        <taxon>Brassicaceae</taxon>
        <taxon>Brassiceae</taxon>
        <taxon>Brassica</taxon>
    </lineage>
</organism>
<evidence type="ECO:0000256" key="3">
    <source>
        <dbReference type="ARBA" id="ARBA00022898"/>
    </source>
</evidence>
<dbReference type="PANTHER" id="PTHR48097">
    <property type="entry name" value="L-THREONINE ALDOLASE-RELATED"/>
    <property type="match status" value="1"/>
</dbReference>
<evidence type="ECO:0000256" key="4">
    <source>
        <dbReference type="ARBA" id="ARBA00023239"/>
    </source>
</evidence>
<comment type="cofactor">
    <cofactor evidence="1">
        <name>pyridoxal 5'-phosphate</name>
        <dbReference type="ChEBI" id="CHEBI:597326"/>
    </cofactor>
</comment>
<dbReference type="GO" id="GO:0006567">
    <property type="term" value="P:L-threonine catabolic process"/>
    <property type="evidence" value="ECO:0007669"/>
    <property type="project" value="TreeGrafter"/>
</dbReference>
<keyword evidence="3" id="KW-0663">Pyridoxal phosphate</keyword>
<dbReference type="SUPFAM" id="SSF53383">
    <property type="entry name" value="PLP-dependent transferases"/>
    <property type="match status" value="2"/>
</dbReference>
<dbReference type="Pfam" id="PF01212">
    <property type="entry name" value="Beta_elim_lyase"/>
    <property type="match status" value="2"/>
</dbReference>
<gene>
    <name evidence="6" type="ORF">F2Q70_00039818</name>
</gene>
<sequence>MVTRSVDLRSDTVTRPTDAMREAMASAEVDDDILGYDPTARHLEEEMAKMTGKEAALFVPSGTMGNLICVMVHCEVRGSEVILGDNSHIHVYENGGISTIGGVHPKTVKNEEDGTMELGAIEAAIRDPKGSTFYPSTMLICLENTHANSGGRCLSAEYTDSVGKIAKRHGLKLHIDGARLFNASIALGVPVHRLVEAADSVSVCLSKGLGAPVGTVIVGSHTFIEKAKTLRKTLGGGMRQIGVLCAAALVALQENLPKLQFDHKKAKLLAEGLNQMKGVRINVAAVETNMMFMDMEDGSRLTAEKLRKSLTECGILVLPGNSSRAFKMVIRSVDLRSDTVTRRTDAMRKAMASAEVDDDILGYDPTARHLEEEMAKMTGKEAALFVPSGTMGNLICVMVHCEVRGSEVIPGDNSHIHVYENGGISTIGGVHPKTIKNEEDGTMDLGDIEAAIRDPKGITLSIYKVDLLGEHTRQVNRVGEIAKRHGLKLHIDGARLFNASIALGVPVHRLVEAADSVSVCLSKGLGAPVGTVIVGSHTFIEKAKTLRKTLGGGMRQIGVLCAAALVALQENLPKLQFDHNKAKLLAAEKLRKSLTECGILVLPGNSSRIRMVIYHHITSDVHYTLSCLQQAGQAIHEPNRN</sequence>
<comment type="caution">
    <text evidence="6">The sequence shown here is derived from an EMBL/GenBank/DDBJ whole genome shotgun (WGS) entry which is preliminary data.</text>
</comment>
<evidence type="ECO:0000259" key="5">
    <source>
        <dbReference type="Pfam" id="PF01212"/>
    </source>
</evidence>
<dbReference type="EMBL" id="QGKY02000190">
    <property type="protein sequence ID" value="KAF2590235.1"/>
    <property type="molecule type" value="Genomic_DNA"/>
</dbReference>
<evidence type="ECO:0000256" key="1">
    <source>
        <dbReference type="ARBA" id="ARBA00001933"/>
    </source>
</evidence>
<feature type="domain" description="Aromatic amino acid beta-eliminating lyase/threonine aldolase" evidence="5">
    <location>
        <begin position="334"/>
        <end position="587"/>
    </location>
</feature>
<dbReference type="PANTHER" id="PTHR48097:SF8">
    <property type="entry name" value="AROMATIC AMINO ACID BETA-ELIMINATING LYASE_THREONINE ALDOLASE DOMAIN-CONTAINING PROTEIN"/>
    <property type="match status" value="1"/>
</dbReference>
<proteinExistence type="inferred from homology"/>
<dbReference type="FunFam" id="3.40.640.10:FF:000063">
    <property type="entry name" value="probable low-specificity L-threonine aldolase 1"/>
    <property type="match status" value="1"/>
</dbReference>
<evidence type="ECO:0000313" key="6">
    <source>
        <dbReference type="EMBL" id="KAF2590235.1"/>
    </source>
</evidence>
<dbReference type="GO" id="GO:0005829">
    <property type="term" value="C:cytosol"/>
    <property type="evidence" value="ECO:0007669"/>
    <property type="project" value="TreeGrafter"/>
</dbReference>
<accession>A0A8S9K733</accession>
<dbReference type="InterPro" id="IPR015422">
    <property type="entry name" value="PyrdxlP-dep_Trfase_small"/>
</dbReference>
<reference evidence="6" key="1">
    <citation type="submission" date="2019-12" db="EMBL/GenBank/DDBJ databases">
        <title>Genome sequencing and annotation of Brassica cretica.</title>
        <authorList>
            <person name="Studholme D.J."/>
            <person name="Sarris P.F."/>
        </authorList>
    </citation>
    <scope>NUCLEOTIDE SEQUENCE</scope>
    <source>
        <strain evidence="6">PFS-102/07</strain>
        <tissue evidence="6">Leaf</tissue>
    </source>
</reference>
<dbReference type="InterPro" id="IPR023603">
    <property type="entry name" value="Low_specificity_L-TA-like"/>
</dbReference>
<dbReference type="InterPro" id="IPR001597">
    <property type="entry name" value="ArAA_b-elim_lyase/Thr_aldolase"/>
</dbReference>
<dbReference type="GO" id="GO:0008732">
    <property type="term" value="F:L-allo-threonine aldolase activity"/>
    <property type="evidence" value="ECO:0007669"/>
    <property type="project" value="TreeGrafter"/>
</dbReference>
<dbReference type="InterPro" id="IPR015424">
    <property type="entry name" value="PyrdxlP-dep_Trfase"/>
</dbReference>
<dbReference type="NCBIfam" id="NF041359">
    <property type="entry name" value="GntG_guanitoxin"/>
    <property type="match status" value="2"/>
</dbReference>
<name>A0A8S9K733_BRACR</name>
<comment type="similarity">
    <text evidence="2">Belongs to the threonine aldolase family.</text>
</comment>
<dbReference type="FunFam" id="3.40.640.10:FF:000030">
    <property type="entry name" value="Low-specificity L-threonine aldolase"/>
    <property type="match status" value="1"/>
</dbReference>
<dbReference type="Gene3D" id="3.40.640.10">
    <property type="entry name" value="Type I PLP-dependent aspartate aminotransferase-like (Major domain)"/>
    <property type="match status" value="2"/>
</dbReference>
<protein>
    <recommendedName>
        <fullName evidence="5">Aromatic amino acid beta-eliminating lyase/threonine aldolase domain-containing protein</fullName>
    </recommendedName>
</protein>
<dbReference type="InterPro" id="IPR015421">
    <property type="entry name" value="PyrdxlP-dep_Trfase_major"/>
</dbReference>
<keyword evidence="4" id="KW-0456">Lyase</keyword>
<dbReference type="AlphaFoldDB" id="A0A8S9K733"/>